<proteinExistence type="predicted"/>
<feature type="compositionally biased region" description="Polar residues" evidence="1">
    <location>
        <begin position="383"/>
        <end position="393"/>
    </location>
</feature>
<dbReference type="InterPro" id="IPR036779">
    <property type="entry name" value="LysM_dom_sf"/>
</dbReference>
<evidence type="ECO:0000256" key="1">
    <source>
        <dbReference type="SAM" id="MobiDB-lite"/>
    </source>
</evidence>
<gene>
    <name evidence="3" type="ORF">ABVK25_008554</name>
</gene>
<feature type="compositionally biased region" description="Basic and acidic residues" evidence="1">
    <location>
        <begin position="69"/>
        <end position="79"/>
    </location>
</feature>
<feature type="region of interest" description="Disordered" evidence="1">
    <location>
        <begin position="189"/>
        <end position="220"/>
    </location>
</feature>
<dbReference type="InterPro" id="IPR018392">
    <property type="entry name" value="LysM"/>
</dbReference>
<organism evidence="3 4">
    <name type="scientific">Lepraria finkii</name>
    <dbReference type="NCBI Taxonomy" id="1340010"/>
    <lineage>
        <taxon>Eukaryota</taxon>
        <taxon>Fungi</taxon>
        <taxon>Dikarya</taxon>
        <taxon>Ascomycota</taxon>
        <taxon>Pezizomycotina</taxon>
        <taxon>Lecanoromycetes</taxon>
        <taxon>OSLEUM clade</taxon>
        <taxon>Lecanoromycetidae</taxon>
        <taxon>Lecanorales</taxon>
        <taxon>Lecanorineae</taxon>
        <taxon>Stereocaulaceae</taxon>
        <taxon>Lepraria</taxon>
    </lineage>
</organism>
<dbReference type="CDD" id="cd00118">
    <property type="entry name" value="LysM"/>
    <property type="match status" value="1"/>
</dbReference>
<feature type="domain" description="LysM" evidence="2">
    <location>
        <begin position="227"/>
        <end position="271"/>
    </location>
</feature>
<accession>A0ABR4AZR4</accession>
<feature type="compositionally biased region" description="Low complexity" evidence="1">
    <location>
        <begin position="8"/>
        <end position="17"/>
    </location>
</feature>
<feature type="region of interest" description="Disordered" evidence="1">
    <location>
        <begin position="279"/>
        <end position="345"/>
    </location>
</feature>
<feature type="region of interest" description="Disordered" evidence="1">
    <location>
        <begin position="125"/>
        <end position="168"/>
    </location>
</feature>
<evidence type="ECO:0000313" key="4">
    <source>
        <dbReference type="Proteomes" id="UP001590951"/>
    </source>
</evidence>
<feature type="compositionally biased region" description="Basic and acidic residues" evidence="1">
    <location>
        <begin position="551"/>
        <end position="571"/>
    </location>
</feature>
<protein>
    <recommendedName>
        <fullName evidence="2">LysM domain-containing protein</fullName>
    </recommendedName>
</protein>
<dbReference type="Gene3D" id="3.10.350.10">
    <property type="entry name" value="LysM domain"/>
    <property type="match status" value="1"/>
</dbReference>
<dbReference type="SUPFAM" id="SSF54106">
    <property type="entry name" value="LysM domain"/>
    <property type="match status" value="1"/>
</dbReference>
<feature type="compositionally biased region" description="Low complexity" evidence="1">
    <location>
        <begin position="403"/>
        <end position="419"/>
    </location>
</feature>
<comment type="caution">
    <text evidence="3">The sequence shown here is derived from an EMBL/GenBank/DDBJ whole genome shotgun (WGS) entry which is preliminary data.</text>
</comment>
<evidence type="ECO:0000313" key="3">
    <source>
        <dbReference type="EMBL" id="KAL2051125.1"/>
    </source>
</evidence>
<dbReference type="Pfam" id="PF01476">
    <property type="entry name" value="LysM"/>
    <property type="match status" value="1"/>
</dbReference>
<feature type="region of interest" description="Disordered" evidence="1">
    <location>
        <begin position="379"/>
        <end position="445"/>
    </location>
</feature>
<evidence type="ECO:0000259" key="2">
    <source>
        <dbReference type="PROSITE" id="PS51782"/>
    </source>
</evidence>
<name>A0ABR4AZR4_9LECA</name>
<feature type="compositionally biased region" description="Polar residues" evidence="1">
    <location>
        <begin position="125"/>
        <end position="134"/>
    </location>
</feature>
<sequence>MSVERPPSTASVSSSTTLRPRNRRQTYGEDKDTPSSSTKTPNWLDGPSASSSPSRAPSPIPSTHPSRPIRTDKVPDRSRSTSRFLGVPGLLGSQVTHSSFATGLWGSTWSSLQGIASDLIGSEISRVSSPGQSPTRRKPPIGGSFGRNTSAPPAQWGPSGGGDKQLGAGTKEDRIAKVQAQKRKALLAANGHVTPDTWGRYKRRDSDERTHASVPPAENEDRDALVYVHKVKPADTLAGVMIKYNCNPNVFRKANRLWPNDSIQVRKTVVLPVDACGVKGRKIPEPESSPGSAAGGRIEQLMPTPTAPHAPWGDLHDTPSDKETRFSSIPTSPSISVTLSSPEEPPWKHDSWVMIEGFPDAVEIARLSRRTLGYFPRSRRKSQTFSDLGSPSASIDLPRGSYPSTSPPRKNKSRSSSGSYFQLQGPGGVGTMGKNVKSPGPAQDGLNKLFAAHLPIVAPRPSFESEHSTSSHTNGIENIGGAVEGWVRKLATKAAKTVQPPTPGGPSGVGDLIELSEDAFEIGNDDDEDDRQRNTLTNSNAASGVGAWSAEQERMLQERFPPRGRVVDKSHRIGKSS</sequence>
<dbReference type="Proteomes" id="UP001590951">
    <property type="component" value="Unassembled WGS sequence"/>
</dbReference>
<dbReference type="EMBL" id="JBHFEH010000038">
    <property type="protein sequence ID" value="KAL2051125.1"/>
    <property type="molecule type" value="Genomic_DNA"/>
</dbReference>
<feature type="compositionally biased region" description="Basic and acidic residues" evidence="1">
    <location>
        <begin position="314"/>
        <end position="325"/>
    </location>
</feature>
<feature type="compositionally biased region" description="Low complexity" evidence="1">
    <location>
        <begin position="327"/>
        <end position="342"/>
    </location>
</feature>
<feature type="region of interest" description="Disordered" evidence="1">
    <location>
        <begin position="497"/>
        <end position="577"/>
    </location>
</feature>
<dbReference type="SMART" id="SM00257">
    <property type="entry name" value="LysM"/>
    <property type="match status" value="1"/>
</dbReference>
<reference evidence="3 4" key="1">
    <citation type="submission" date="2024-09" db="EMBL/GenBank/DDBJ databases">
        <title>Rethinking Asexuality: The Enigmatic Case of Functional Sexual Genes in Lepraria (Stereocaulaceae).</title>
        <authorList>
            <person name="Doellman M."/>
            <person name="Sun Y."/>
            <person name="Barcenas-Pena A."/>
            <person name="Lumbsch H.T."/>
            <person name="Grewe F."/>
        </authorList>
    </citation>
    <scope>NUCLEOTIDE SEQUENCE [LARGE SCALE GENOMIC DNA]</scope>
    <source>
        <strain evidence="3 4">Grewe 0041</strain>
    </source>
</reference>
<dbReference type="PROSITE" id="PS51782">
    <property type="entry name" value="LYSM"/>
    <property type="match status" value="1"/>
</dbReference>
<feature type="region of interest" description="Disordered" evidence="1">
    <location>
        <begin position="1"/>
        <end position="92"/>
    </location>
</feature>
<keyword evidence="4" id="KW-1185">Reference proteome</keyword>
<feature type="compositionally biased region" description="Acidic residues" evidence="1">
    <location>
        <begin position="514"/>
        <end position="529"/>
    </location>
</feature>